<dbReference type="Pfam" id="PF08338">
    <property type="entry name" value="DUF1731"/>
    <property type="match status" value="1"/>
</dbReference>
<evidence type="ECO:0000259" key="3">
    <source>
        <dbReference type="Pfam" id="PF08338"/>
    </source>
</evidence>
<accession>A0A840EKP0</accession>
<dbReference type="PANTHER" id="PTHR11092">
    <property type="entry name" value="SUGAR NUCLEOTIDE EPIMERASE RELATED"/>
    <property type="match status" value="1"/>
</dbReference>
<dbReference type="Gene3D" id="3.40.50.720">
    <property type="entry name" value="NAD(P)-binding Rossmann-like Domain"/>
    <property type="match status" value="1"/>
</dbReference>
<dbReference type="Pfam" id="PF01370">
    <property type="entry name" value="Epimerase"/>
    <property type="match status" value="1"/>
</dbReference>
<comment type="similarity">
    <text evidence="1">Belongs to the NAD(P)-dependent epimerase/dehydratase family. SDR39U1 subfamily.</text>
</comment>
<evidence type="ECO:0000259" key="2">
    <source>
        <dbReference type="Pfam" id="PF01370"/>
    </source>
</evidence>
<evidence type="ECO:0000313" key="4">
    <source>
        <dbReference type="EMBL" id="MBB4118939.1"/>
    </source>
</evidence>
<evidence type="ECO:0000256" key="1">
    <source>
        <dbReference type="ARBA" id="ARBA00009353"/>
    </source>
</evidence>
<dbReference type="InterPro" id="IPR013549">
    <property type="entry name" value="DUF1731"/>
</dbReference>
<feature type="domain" description="NAD-dependent epimerase/dehydratase" evidence="2">
    <location>
        <begin position="3"/>
        <end position="224"/>
    </location>
</feature>
<dbReference type="EMBL" id="JACIFO010000004">
    <property type="protein sequence ID" value="MBB4118939.1"/>
    <property type="molecule type" value="Genomic_DNA"/>
</dbReference>
<name>A0A840EKP0_9FLAO</name>
<evidence type="ECO:0008006" key="6">
    <source>
        <dbReference type="Google" id="ProtNLM"/>
    </source>
</evidence>
<proteinExistence type="inferred from homology"/>
<sequence>MKVLVTGATGMIGREIVKELMLTGYKVCFLTTSVAKLDSIPKAKGFLWNPSKNEIDETCFEGVKTIIHLAGSSIAKRWTKSYKAHILKSRTVSAKLLFTTLEQIQHNVTHFISASAVGKYPPSLSNYYTEDMPETANNFLGEVVEKWEAAADMFKTIGINVCKIRIGLVLSAKGGALEKLVTPIKYYMGTPLASGKQWQSWIHLQDLAAIFVHALRFKLEGVYNAVAPEPVTNQELTKAIAKQLNKPILPVHIPAFLLYLMLGEMAVMVTEGQYVSAEKILNEKFYFQYSNVHQALKNILVN</sequence>
<dbReference type="SUPFAM" id="SSF51735">
    <property type="entry name" value="NAD(P)-binding Rossmann-fold domains"/>
    <property type="match status" value="1"/>
</dbReference>
<reference evidence="4 5" key="1">
    <citation type="submission" date="2020-08" db="EMBL/GenBank/DDBJ databases">
        <title>Genomic Encyclopedia of Type Strains, Phase IV (KMG-IV): sequencing the most valuable type-strain genomes for metagenomic binning, comparative biology and taxonomic classification.</title>
        <authorList>
            <person name="Goeker M."/>
        </authorList>
    </citation>
    <scope>NUCLEOTIDE SEQUENCE [LARGE SCALE GENOMIC DNA]</scope>
    <source>
        <strain evidence="4 5">DSM 29568</strain>
    </source>
</reference>
<gene>
    <name evidence="4" type="ORF">GGR32_001230</name>
</gene>
<dbReference type="InterPro" id="IPR036291">
    <property type="entry name" value="NAD(P)-bd_dom_sf"/>
</dbReference>
<feature type="domain" description="DUF1731" evidence="3">
    <location>
        <begin position="253"/>
        <end position="299"/>
    </location>
</feature>
<protein>
    <recommendedName>
        <fullName evidence="6">TIGR01777 family protein</fullName>
    </recommendedName>
</protein>
<comment type="caution">
    <text evidence="4">The sequence shown here is derived from an EMBL/GenBank/DDBJ whole genome shotgun (WGS) entry which is preliminary data.</text>
</comment>
<dbReference type="InterPro" id="IPR010099">
    <property type="entry name" value="SDR39U1"/>
</dbReference>
<evidence type="ECO:0000313" key="5">
    <source>
        <dbReference type="Proteomes" id="UP000553034"/>
    </source>
</evidence>
<dbReference type="RefSeq" id="WP_183477298.1">
    <property type="nucleotide sequence ID" value="NZ_JACIFO010000004.1"/>
</dbReference>
<dbReference type="AlphaFoldDB" id="A0A840EKP0"/>
<organism evidence="4 5">
    <name type="scientific">Mesonia hippocampi</name>
    <dbReference type="NCBI Taxonomy" id="1628250"/>
    <lineage>
        <taxon>Bacteria</taxon>
        <taxon>Pseudomonadati</taxon>
        <taxon>Bacteroidota</taxon>
        <taxon>Flavobacteriia</taxon>
        <taxon>Flavobacteriales</taxon>
        <taxon>Flavobacteriaceae</taxon>
        <taxon>Mesonia</taxon>
    </lineage>
</organism>
<dbReference type="NCBIfam" id="TIGR01777">
    <property type="entry name" value="yfcH"/>
    <property type="match status" value="1"/>
</dbReference>
<dbReference type="InterPro" id="IPR001509">
    <property type="entry name" value="Epimerase_deHydtase"/>
</dbReference>
<keyword evidence="5" id="KW-1185">Reference proteome</keyword>
<dbReference type="PANTHER" id="PTHR11092:SF0">
    <property type="entry name" value="EPIMERASE FAMILY PROTEIN SDR39U1"/>
    <property type="match status" value="1"/>
</dbReference>
<dbReference type="Proteomes" id="UP000553034">
    <property type="component" value="Unassembled WGS sequence"/>
</dbReference>